<dbReference type="EMBL" id="FTLX01000002">
    <property type="protein sequence ID" value="SIQ34695.1"/>
    <property type="molecule type" value="Genomic_DNA"/>
</dbReference>
<dbReference type="OrthoDB" id="2913333at2"/>
<name>A0A1N6S0W1_9BACI</name>
<dbReference type="GO" id="GO:0006355">
    <property type="term" value="P:regulation of DNA-templated transcription"/>
    <property type="evidence" value="ECO:0007669"/>
    <property type="project" value="InterPro"/>
</dbReference>
<dbReference type="InterPro" id="IPR010981">
    <property type="entry name" value="SinR/SinI_dimer_dom"/>
</dbReference>
<dbReference type="SUPFAM" id="SSF47406">
    <property type="entry name" value="SinR repressor dimerisation domain-like"/>
    <property type="match status" value="1"/>
</dbReference>
<evidence type="ECO:0000313" key="4">
    <source>
        <dbReference type="Proteomes" id="UP000186385"/>
    </source>
</evidence>
<dbReference type="Pfam" id="PF08671">
    <property type="entry name" value="SinI"/>
    <property type="match status" value="1"/>
</dbReference>
<dbReference type="Proteomes" id="UP000215545">
    <property type="component" value="Unassembled WGS sequence"/>
</dbReference>
<dbReference type="RefSeq" id="WP_082084507.1">
    <property type="nucleotide sequence ID" value="NZ_FTLX01000002.1"/>
</dbReference>
<dbReference type="Proteomes" id="UP000186385">
    <property type="component" value="Unassembled WGS sequence"/>
</dbReference>
<gene>
    <name evidence="2" type="ORF">B1B05_05290</name>
    <name evidence="3" type="ORF">SAMN05443094_102279</name>
</gene>
<dbReference type="AlphaFoldDB" id="A0A1N6S0W1"/>
<evidence type="ECO:0000313" key="2">
    <source>
        <dbReference type="EMBL" id="OXS79189.1"/>
    </source>
</evidence>
<protein>
    <submittedName>
        <fullName evidence="3">Anti-repressor SinI</fullName>
    </submittedName>
</protein>
<sequence length="45" mass="5246">MEKLGVRTVEQEWVNLMSEAKQLGISIQEIRVFLSLAQQEERKEA</sequence>
<reference evidence="5" key="2">
    <citation type="submission" date="2017-03" db="EMBL/GenBank/DDBJ databases">
        <title>Bacillus sp. V-88(T) DSM27956, whole genome shotgun sequencing project.</title>
        <authorList>
            <person name="Dastager S.G."/>
            <person name="Neurgaonkar P.S."/>
            <person name="Dharne M.S."/>
        </authorList>
    </citation>
    <scope>NUCLEOTIDE SEQUENCE [LARGE SCALE GENOMIC DNA]</scope>
    <source>
        <strain evidence="5">DSM 25145</strain>
    </source>
</reference>
<dbReference type="InterPro" id="IPR036281">
    <property type="entry name" value="SinR/SinI_dimer_dom_sf"/>
</dbReference>
<proteinExistence type="predicted"/>
<dbReference type="EMBL" id="MWSK01000002">
    <property type="protein sequence ID" value="OXS79189.1"/>
    <property type="molecule type" value="Genomic_DNA"/>
</dbReference>
<evidence type="ECO:0000259" key="1">
    <source>
        <dbReference type="PROSITE" id="PS51500"/>
    </source>
</evidence>
<evidence type="ECO:0000313" key="3">
    <source>
        <dbReference type="EMBL" id="SIQ34695.1"/>
    </source>
</evidence>
<accession>A0A1N6S0W1</accession>
<feature type="domain" description="Sin" evidence="1">
    <location>
        <begin position="1"/>
        <end position="38"/>
    </location>
</feature>
<dbReference type="PROSITE" id="PS51500">
    <property type="entry name" value="SIN"/>
    <property type="match status" value="1"/>
</dbReference>
<reference evidence="3 4" key="1">
    <citation type="submission" date="2017-01" db="EMBL/GenBank/DDBJ databases">
        <authorList>
            <person name="Mah S.A."/>
            <person name="Swanson W.J."/>
            <person name="Moy G.W."/>
            <person name="Vacquier V.D."/>
        </authorList>
    </citation>
    <scope>NUCLEOTIDE SEQUENCE [LARGE SCALE GENOMIC DNA]</scope>
    <source>
        <strain evidence="3 4">NIO-1016</strain>
    </source>
</reference>
<dbReference type="GO" id="GO:0046983">
    <property type="term" value="F:protein dimerization activity"/>
    <property type="evidence" value="ECO:0007669"/>
    <property type="project" value="InterPro"/>
</dbReference>
<organism evidence="3 4">
    <name type="scientific">Domibacillus enclensis</name>
    <dbReference type="NCBI Taxonomy" id="1017273"/>
    <lineage>
        <taxon>Bacteria</taxon>
        <taxon>Bacillati</taxon>
        <taxon>Bacillota</taxon>
        <taxon>Bacilli</taxon>
        <taxon>Bacillales</taxon>
        <taxon>Bacillaceae</taxon>
        <taxon>Domibacillus</taxon>
    </lineage>
</organism>
<reference evidence="2" key="3">
    <citation type="submission" date="2017-03" db="EMBL/GenBank/DDBJ databases">
        <authorList>
            <person name="Dastager S.G."/>
            <person name="Neurgaonkar P.S."/>
            <person name="Dharne M.S."/>
        </authorList>
    </citation>
    <scope>NUCLEOTIDE SEQUENCE</scope>
    <source>
        <strain evidence="2">DSM 25145</strain>
    </source>
</reference>
<keyword evidence="5" id="KW-1185">Reference proteome</keyword>
<evidence type="ECO:0000313" key="5">
    <source>
        <dbReference type="Proteomes" id="UP000215545"/>
    </source>
</evidence>